<comment type="caution">
    <text evidence="12">The sequence shown here is derived from an EMBL/GenBank/DDBJ whole genome shotgun (WGS) entry which is preliminary data.</text>
</comment>
<sequence>MATLQAQFKQFHDNIKLGTYEENQTLRDKRDLLINELATELKNEKVPDTDRALTFSKIDQGSYKMKTGIKPTDGHYDIDVGVIFDVTEDEYDPKKLKKLVYDIINKRNNRTVDYNKPCITVNYASGYHVDLPVYCKNSEKDVKIAWGKMTVANEWVDSDPNGLNDWVASISTESKKSRQFRKCVRYLKKWKQKHFSENGNVAPPSIGLTLQARRHFIFSTDNDLLCLINIVEKIINDFSNDFDIKNFRIVHSIDFKLPVKPYKNVYYKMTLNQQDVFYKKAEALLESLCAARDEDCDHEASKILRQVFGDDFPLVDKILRSDVKPVINSGTSA</sequence>
<evidence type="ECO:0000259" key="11">
    <source>
        <dbReference type="Pfam" id="PF21654"/>
    </source>
</evidence>
<dbReference type="GO" id="GO:0009117">
    <property type="term" value="P:nucleotide metabolic process"/>
    <property type="evidence" value="ECO:0007669"/>
    <property type="project" value="UniProtKB-KW"/>
</dbReference>
<evidence type="ECO:0000256" key="1">
    <source>
        <dbReference type="ARBA" id="ARBA00022679"/>
    </source>
</evidence>
<comment type="catalytic activity">
    <reaction evidence="10">
        <text>GTP + ATP = 3',3'-cGAMP + 2 diphosphate</text>
        <dbReference type="Rhea" id="RHEA:35647"/>
        <dbReference type="ChEBI" id="CHEBI:30616"/>
        <dbReference type="ChEBI" id="CHEBI:33019"/>
        <dbReference type="ChEBI" id="CHEBI:37565"/>
        <dbReference type="ChEBI" id="CHEBI:71501"/>
    </reaction>
    <physiologicalReaction direction="left-to-right" evidence="10">
        <dbReference type="Rhea" id="RHEA:35648"/>
    </physiologicalReaction>
</comment>
<dbReference type="Pfam" id="PF21654">
    <property type="entry name" value="DncV-like_NTFase"/>
    <property type="match status" value="1"/>
</dbReference>
<dbReference type="RefSeq" id="WP_169563130.1">
    <property type="nucleotide sequence ID" value="NZ_JAAXYH010000002.1"/>
</dbReference>
<evidence type="ECO:0000313" key="13">
    <source>
        <dbReference type="Proteomes" id="UP000737113"/>
    </source>
</evidence>
<dbReference type="GO" id="GO:0051607">
    <property type="term" value="P:defense response to virus"/>
    <property type="evidence" value="ECO:0007669"/>
    <property type="project" value="UniProtKB-KW"/>
</dbReference>
<evidence type="ECO:0000256" key="6">
    <source>
        <dbReference type="ARBA" id="ARBA00022842"/>
    </source>
</evidence>
<dbReference type="InterPro" id="IPR048445">
    <property type="entry name" value="DncV-like_NTFase"/>
</dbReference>
<keyword evidence="8" id="KW-0051">Antiviral defense</keyword>
<keyword evidence="1" id="KW-0808">Transferase</keyword>
<evidence type="ECO:0000256" key="5">
    <source>
        <dbReference type="ARBA" id="ARBA00022840"/>
    </source>
</evidence>
<evidence type="ECO:0000256" key="8">
    <source>
        <dbReference type="ARBA" id="ARBA00023118"/>
    </source>
</evidence>
<keyword evidence="3" id="KW-0479">Metal-binding</keyword>
<dbReference type="Proteomes" id="UP000737113">
    <property type="component" value="Unassembled WGS sequence"/>
</dbReference>
<reference evidence="12" key="1">
    <citation type="submission" date="2020-04" db="EMBL/GenBank/DDBJ databases">
        <title>Description of Shewanella salipaludis sp. nov., isolated from a salt marsh.</title>
        <authorList>
            <person name="Park S."/>
            <person name="Yoon J.-H."/>
        </authorList>
    </citation>
    <scope>NUCLEOTIDE SEQUENCE</scope>
    <source>
        <strain evidence="12">SHSM-M6</strain>
    </source>
</reference>
<evidence type="ECO:0000256" key="9">
    <source>
        <dbReference type="ARBA" id="ARBA00044145"/>
    </source>
</evidence>
<keyword evidence="7" id="KW-0546">Nucleotide metabolism</keyword>
<keyword evidence="6" id="KW-0460">Magnesium</keyword>
<protein>
    <recommendedName>
        <fullName evidence="9">Cyclic GMP-AMP synthase</fullName>
    </recommendedName>
</protein>
<evidence type="ECO:0000256" key="10">
    <source>
        <dbReference type="ARBA" id="ARBA00048304"/>
    </source>
</evidence>
<name>A0A972FZK1_9GAMM</name>
<dbReference type="AlphaFoldDB" id="A0A972FZK1"/>
<keyword evidence="2" id="KW-0548">Nucleotidyltransferase</keyword>
<dbReference type="InterPro" id="IPR006116">
    <property type="entry name" value="NT_2-5OAS_ClassI-CCAase"/>
</dbReference>
<evidence type="ECO:0000256" key="7">
    <source>
        <dbReference type="ARBA" id="ARBA00023080"/>
    </source>
</evidence>
<dbReference type="GO" id="GO:0046872">
    <property type="term" value="F:metal ion binding"/>
    <property type="evidence" value="ECO:0007669"/>
    <property type="project" value="UniProtKB-KW"/>
</dbReference>
<evidence type="ECO:0000313" key="12">
    <source>
        <dbReference type="EMBL" id="NMH64454.1"/>
    </source>
</evidence>
<keyword evidence="5" id="KW-0067">ATP-binding</keyword>
<dbReference type="GO" id="GO:0005524">
    <property type="term" value="F:ATP binding"/>
    <property type="evidence" value="ECO:0007669"/>
    <property type="project" value="UniProtKB-KW"/>
</dbReference>
<evidence type="ECO:0000256" key="3">
    <source>
        <dbReference type="ARBA" id="ARBA00022723"/>
    </source>
</evidence>
<keyword evidence="13" id="KW-1185">Reference proteome</keyword>
<dbReference type="CDD" id="cd05400">
    <property type="entry name" value="NT_2-5OAS_ClassI-CCAase"/>
    <property type="match status" value="1"/>
</dbReference>
<accession>A0A972FZK1</accession>
<organism evidence="12 13">
    <name type="scientific">Shewanella salipaludis</name>
    <dbReference type="NCBI Taxonomy" id="2723052"/>
    <lineage>
        <taxon>Bacteria</taxon>
        <taxon>Pseudomonadati</taxon>
        <taxon>Pseudomonadota</taxon>
        <taxon>Gammaproteobacteria</taxon>
        <taxon>Alteromonadales</taxon>
        <taxon>Shewanellaceae</taxon>
        <taxon>Shewanella</taxon>
    </lineage>
</organism>
<proteinExistence type="predicted"/>
<dbReference type="EMBL" id="JAAXYH010000002">
    <property type="protein sequence ID" value="NMH64454.1"/>
    <property type="molecule type" value="Genomic_DNA"/>
</dbReference>
<evidence type="ECO:0000256" key="4">
    <source>
        <dbReference type="ARBA" id="ARBA00022741"/>
    </source>
</evidence>
<dbReference type="GO" id="GO:0016779">
    <property type="term" value="F:nucleotidyltransferase activity"/>
    <property type="evidence" value="ECO:0007669"/>
    <property type="project" value="UniProtKB-KW"/>
</dbReference>
<gene>
    <name evidence="12" type="ORF">HC757_04650</name>
</gene>
<feature type="domain" description="Cyclic GMP-AMP synthase DncV-like nucleotidyltransferase" evidence="11">
    <location>
        <begin position="59"/>
        <end position="134"/>
    </location>
</feature>
<evidence type="ECO:0000256" key="2">
    <source>
        <dbReference type="ARBA" id="ARBA00022695"/>
    </source>
</evidence>
<keyword evidence="4" id="KW-0547">Nucleotide-binding</keyword>